<dbReference type="KEGG" id="fmr:Fuma_05274"/>
<dbReference type="PANTHER" id="PTHR45953:SF1">
    <property type="entry name" value="IDURONATE 2-SULFATASE"/>
    <property type="match status" value="1"/>
</dbReference>
<keyword evidence="4" id="KW-0732">Signal</keyword>
<feature type="chain" id="PRO_5012365592" evidence="4">
    <location>
        <begin position="19"/>
        <end position="465"/>
    </location>
</feature>
<dbReference type="Gene3D" id="3.40.720.10">
    <property type="entry name" value="Alkaline Phosphatase, subunit A"/>
    <property type="match status" value="1"/>
</dbReference>
<dbReference type="GO" id="GO:0005737">
    <property type="term" value="C:cytoplasm"/>
    <property type="evidence" value="ECO:0007669"/>
    <property type="project" value="TreeGrafter"/>
</dbReference>
<dbReference type="Pfam" id="PF00884">
    <property type="entry name" value="Sulfatase"/>
    <property type="match status" value="1"/>
</dbReference>
<evidence type="ECO:0000256" key="3">
    <source>
        <dbReference type="ARBA" id="ARBA00022801"/>
    </source>
</evidence>
<protein>
    <submittedName>
        <fullName evidence="6">Arylsulfatase</fullName>
        <ecNumber evidence="6">3.1.6.1</ecNumber>
    </submittedName>
</protein>
<accession>A0A1P8WNJ8</accession>
<dbReference type="InterPro" id="IPR000917">
    <property type="entry name" value="Sulfatase_N"/>
</dbReference>
<dbReference type="Proteomes" id="UP000187735">
    <property type="component" value="Chromosome"/>
</dbReference>
<reference evidence="6 7" key="1">
    <citation type="journal article" date="2016" name="Front. Microbiol.">
        <title>Fuerstia marisgermanicae gen. nov., sp. nov., an Unusual Member of the Phylum Planctomycetes from the German Wadden Sea.</title>
        <authorList>
            <person name="Kohn T."/>
            <person name="Heuer A."/>
            <person name="Jogler M."/>
            <person name="Vollmers J."/>
            <person name="Boedeker C."/>
            <person name="Bunk B."/>
            <person name="Rast P."/>
            <person name="Borchert D."/>
            <person name="Glockner I."/>
            <person name="Freese H.M."/>
            <person name="Klenk H.P."/>
            <person name="Overmann J."/>
            <person name="Kaster A.K."/>
            <person name="Rohde M."/>
            <person name="Wiegand S."/>
            <person name="Jogler C."/>
        </authorList>
    </citation>
    <scope>NUCLEOTIDE SEQUENCE [LARGE SCALE GENOMIC DNA]</scope>
    <source>
        <strain evidence="6 7">NH11</strain>
    </source>
</reference>
<evidence type="ECO:0000313" key="6">
    <source>
        <dbReference type="EMBL" id="APZ95615.1"/>
    </source>
</evidence>
<evidence type="ECO:0000259" key="5">
    <source>
        <dbReference type="Pfam" id="PF00884"/>
    </source>
</evidence>
<keyword evidence="3 6" id="KW-0378">Hydrolase</keyword>
<evidence type="ECO:0000256" key="2">
    <source>
        <dbReference type="ARBA" id="ARBA00022723"/>
    </source>
</evidence>
<dbReference type="InterPro" id="IPR024607">
    <property type="entry name" value="Sulfatase_CS"/>
</dbReference>
<dbReference type="RefSeq" id="WP_083732640.1">
    <property type="nucleotide sequence ID" value="NZ_CP017641.1"/>
</dbReference>
<dbReference type="CDD" id="cd16155">
    <property type="entry name" value="sulfatase_like"/>
    <property type="match status" value="1"/>
</dbReference>
<keyword evidence="7" id="KW-1185">Reference proteome</keyword>
<evidence type="ECO:0000256" key="4">
    <source>
        <dbReference type="SAM" id="SignalP"/>
    </source>
</evidence>
<dbReference type="InterPro" id="IPR017850">
    <property type="entry name" value="Alkaline_phosphatase_core_sf"/>
</dbReference>
<keyword evidence="2" id="KW-0479">Metal-binding</keyword>
<gene>
    <name evidence="6" type="ORF">Fuma_05274</name>
</gene>
<dbReference type="PROSITE" id="PS00149">
    <property type="entry name" value="SULFATASE_2"/>
    <property type="match status" value="1"/>
</dbReference>
<sequence length="465" mass="52204" precursor="true">MSRVVIVLFVFGTAAAFADPPNILLIVSDDQRPDTIHALGNDIIQTPNLDRLVQQGSSFTRATCANPICTPSRAEILTGSSGFRCGVMDFGKPINPDIPTMAKWFSAAGYESVYVGKWHNDGLPIDRGYDYTRGLYRGGGGKFWTPKNDFAGRPMTGYRGWIFQNDQRELFPEKGVGLTADISRHFADAAISVIDSKPDKPFFLHVNFTAPHDPLLLPPGWEDTYDPAKMPLPKNFLPEHPFDHGNFSGRDEQLFQWPRTPEETGREIAAYYAVISHMDQQIGRILEAVDRSDQAKDTIVIFTSDHGLAVGSHGLRGKQSMYEHTIGVPLLMRGNGIPKGERFSAQCYLRDLFPTICDLAGIDGSGEAIDGKSLQPVLDGTATQVHDFVVGYFRNFQRMIRTDEWKYIEYPAVNRQQLFRLSSDPDEQHNLINDEQHADVRDSLRSRMVDWFQRQGDSVYATKKP</sequence>
<dbReference type="PANTHER" id="PTHR45953">
    <property type="entry name" value="IDURONATE 2-SULFATASE"/>
    <property type="match status" value="1"/>
</dbReference>
<dbReference type="GO" id="GO:0046872">
    <property type="term" value="F:metal ion binding"/>
    <property type="evidence" value="ECO:0007669"/>
    <property type="project" value="UniProtKB-KW"/>
</dbReference>
<dbReference type="EC" id="3.1.6.1" evidence="6"/>
<name>A0A1P8WNJ8_9PLAN</name>
<dbReference type="AlphaFoldDB" id="A0A1P8WNJ8"/>
<evidence type="ECO:0000256" key="1">
    <source>
        <dbReference type="ARBA" id="ARBA00008779"/>
    </source>
</evidence>
<dbReference type="EMBL" id="CP017641">
    <property type="protein sequence ID" value="APZ95615.1"/>
    <property type="molecule type" value="Genomic_DNA"/>
</dbReference>
<evidence type="ECO:0000313" key="7">
    <source>
        <dbReference type="Proteomes" id="UP000187735"/>
    </source>
</evidence>
<dbReference type="SUPFAM" id="SSF53649">
    <property type="entry name" value="Alkaline phosphatase-like"/>
    <property type="match status" value="1"/>
</dbReference>
<dbReference type="OrthoDB" id="9762324at2"/>
<feature type="signal peptide" evidence="4">
    <location>
        <begin position="1"/>
        <end position="18"/>
    </location>
</feature>
<comment type="similarity">
    <text evidence="1">Belongs to the sulfatase family.</text>
</comment>
<dbReference type="GO" id="GO:0004065">
    <property type="term" value="F:arylsulfatase activity"/>
    <property type="evidence" value="ECO:0007669"/>
    <property type="project" value="UniProtKB-EC"/>
</dbReference>
<dbReference type="PROSITE" id="PS00523">
    <property type="entry name" value="SULFATASE_1"/>
    <property type="match status" value="1"/>
</dbReference>
<proteinExistence type="inferred from homology"/>
<feature type="domain" description="Sulfatase N-terminal" evidence="5">
    <location>
        <begin position="21"/>
        <end position="362"/>
    </location>
</feature>
<organism evidence="6 7">
    <name type="scientific">Fuerstiella marisgermanici</name>
    <dbReference type="NCBI Taxonomy" id="1891926"/>
    <lineage>
        <taxon>Bacteria</taxon>
        <taxon>Pseudomonadati</taxon>
        <taxon>Planctomycetota</taxon>
        <taxon>Planctomycetia</taxon>
        <taxon>Planctomycetales</taxon>
        <taxon>Planctomycetaceae</taxon>
        <taxon>Fuerstiella</taxon>
    </lineage>
</organism>